<dbReference type="InterPro" id="IPR007630">
    <property type="entry name" value="RNA_pol_sigma70_r4"/>
</dbReference>
<dbReference type="Gene3D" id="1.20.140.160">
    <property type="match status" value="1"/>
</dbReference>
<dbReference type="PANTHER" id="PTHR30376:SF3">
    <property type="entry name" value="RNA POLYMERASE SIGMA FACTOR RPOH"/>
    <property type="match status" value="1"/>
</dbReference>
<dbReference type="Pfam" id="PF04542">
    <property type="entry name" value="Sigma70_r2"/>
    <property type="match status" value="1"/>
</dbReference>
<keyword evidence="4" id="KW-0238">DNA-binding</keyword>
<evidence type="ECO:0000259" key="7">
    <source>
        <dbReference type="PROSITE" id="PS00715"/>
    </source>
</evidence>
<dbReference type="InterPro" id="IPR050813">
    <property type="entry name" value="Sigma-70_Factor"/>
</dbReference>
<dbReference type="NCBIfam" id="NF005143">
    <property type="entry name" value="PRK06596.1"/>
    <property type="match status" value="1"/>
</dbReference>
<dbReference type="EMBL" id="QDKL01000003">
    <property type="protein sequence ID" value="RZF20549.1"/>
    <property type="molecule type" value="Genomic_DNA"/>
</dbReference>
<dbReference type="Proteomes" id="UP000443582">
    <property type="component" value="Unassembled WGS sequence"/>
</dbReference>
<evidence type="ECO:0000256" key="4">
    <source>
        <dbReference type="ARBA" id="ARBA00023125"/>
    </source>
</evidence>
<dbReference type="InterPro" id="IPR014284">
    <property type="entry name" value="RNA_pol_sigma-70_dom"/>
</dbReference>
<dbReference type="NCBIfam" id="TIGR02937">
    <property type="entry name" value="sigma70-ECF"/>
    <property type="match status" value="1"/>
</dbReference>
<name>A0ABY0IC56_9BACT</name>
<keyword evidence="9" id="KW-1185">Reference proteome</keyword>
<dbReference type="Gene3D" id="1.10.601.10">
    <property type="entry name" value="RNA Polymerase Primary Sigma Factor"/>
    <property type="match status" value="1"/>
</dbReference>
<feature type="region of interest" description="Disordered" evidence="6">
    <location>
        <begin position="1"/>
        <end position="24"/>
    </location>
</feature>
<evidence type="ECO:0000256" key="1">
    <source>
        <dbReference type="ARBA" id="ARBA00007788"/>
    </source>
</evidence>
<evidence type="ECO:0000256" key="6">
    <source>
        <dbReference type="SAM" id="MobiDB-lite"/>
    </source>
</evidence>
<evidence type="ECO:0000256" key="3">
    <source>
        <dbReference type="ARBA" id="ARBA00023082"/>
    </source>
</evidence>
<dbReference type="SUPFAM" id="SSF88659">
    <property type="entry name" value="Sigma3 and sigma4 domains of RNA polymerase sigma factors"/>
    <property type="match status" value="1"/>
</dbReference>
<dbReference type="InterPro" id="IPR009042">
    <property type="entry name" value="RNA_pol_sigma70_r1_2"/>
</dbReference>
<dbReference type="Pfam" id="PF04545">
    <property type="entry name" value="Sigma70_r4"/>
    <property type="match status" value="1"/>
</dbReference>
<reference evidence="9" key="1">
    <citation type="journal article" date="2019" name="Int. J. Syst. Evol. Microbiol.">
        <title>Halobacteriovorax valvorus sp. nov., a novel prokaryotic predator isolated from coastal seawater of China.</title>
        <authorList>
            <person name="Chen M.-X."/>
        </authorList>
    </citation>
    <scope>NUCLEOTIDE SEQUENCE [LARGE SCALE GENOMIC DNA]</scope>
    <source>
        <strain evidence="9">BL9</strain>
    </source>
</reference>
<dbReference type="PRINTS" id="PR00046">
    <property type="entry name" value="SIGMA70FCT"/>
</dbReference>
<keyword evidence="2" id="KW-0805">Transcription regulation</keyword>
<comment type="similarity">
    <text evidence="1">Belongs to the sigma-70 factor family.</text>
</comment>
<proteinExistence type="inferred from homology"/>
<organism evidence="8 9">
    <name type="scientific">Halobacteriovorax vibrionivorans</name>
    <dbReference type="NCBI Taxonomy" id="2152716"/>
    <lineage>
        <taxon>Bacteria</taxon>
        <taxon>Pseudomonadati</taxon>
        <taxon>Bdellovibrionota</taxon>
        <taxon>Bacteriovoracia</taxon>
        <taxon>Bacteriovoracales</taxon>
        <taxon>Halobacteriovoraceae</taxon>
        <taxon>Halobacteriovorax</taxon>
    </lineage>
</organism>
<evidence type="ECO:0000313" key="9">
    <source>
        <dbReference type="Proteomes" id="UP000443582"/>
    </source>
</evidence>
<dbReference type="Pfam" id="PF00140">
    <property type="entry name" value="Sigma70_r1_2"/>
    <property type="match status" value="1"/>
</dbReference>
<keyword evidence="3" id="KW-0731">Sigma factor</keyword>
<feature type="domain" description="RNA polymerase sigma-70" evidence="7">
    <location>
        <begin position="151"/>
        <end position="164"/>
    </location>
</feature>
<comment type="caution">
    <text evidence="8">The sequence shown here is derived from an EMBL/GenBank/DDBJ whole genome shotgun (WGS) entry which is preliminary data.</text>
</comment>
<evidence type="ECO:0000256" key="2">
    <source>
        <dbReference type="ARBA" id="ARBA00023015"/>
    </source>
</evidence>
<keyword evidence="5" id="KW-0804">Transcription</keyword>
<gene>
    <name evidence="8" type="ORF">DAY19_11215</name>
</gene>
<evidence type="ECO:0000313" key="8">
    <source>
        <dbReference type="EMBL" id="RZF20549.1"/>
    </source>
</evidence>
<protein>
    <submittedName>
        <fullName evidence="8">Sigma-70 family RNA polymerase sigma factor</fullName>
    </submittedName>
</protein>
<dbReference type="InterPro" id="IPR013325">
    <property type="entry name" value="RNA_pol_sigma_r2"/>
</dbReference>
<dbReference type="PANTHER" id="PTHR30376">
    <property type="entry name" value="SIGMA FACTOR RPOH HEAT SHOCK RELATED"/>
    <property type="match status" value="1"/>
</dbReference>
<dbReference type="InterPro" id="IPR013324">
    <property type="entry name" value="RNA_pol_sigma_r3/r4-like"/>
</dbReference>
<accession>A0ABY0IC56</accession>
<dbReference type="InterPro" id="IPR000943">
    <property type="entry name" value="RNA_pol_sigma70"/>
</dbReference>
<dbReference type="RefSeq" id="WP_133296952.1">
    <property type="nucleotide sequence ID" value="NZ_QDKL01000003.1"/>
</dbReference>
<dbReference type="InterPro" id="IPR007627">
    <property type="entry name" value="RNA_pol_sigma70_r2"/>
</dbReference>
<sequence length="359" mass="41026">MSDSKKNKNKYLEDSDKSEQKDFDYEILPSIDEKKLKESSDSEEDIDDIIDISNLPDSGLTLEEEIEVIKETLPALTSKLPVPSRVDNKLNQYLKEISRYELLSPEQEKTLIRQFRETGDIALAKKLVVSNLRLVVKIAMDYKSAHANVMDLIQEGNIGLMKAVSLFEPDKGAKLSYYASWWIKSYILKFILDNFKLVKLGTTNEQKKLFYNLMREKERLEAQGIKPDHKTIAQNLDVSEKAVALMDMRLGDAGSEVSLDIPVGENSSATMGDLLPDSTDVAQDVEFKQSLQLLQENLDQFIQGLKPRDQEIFKERLLNDAPRSLQSIADDYGVSRERIRQIEARLLDNLKVYMSEIIR</sequence>
<dbReference type="SUPFAM" id="SSF88946">
    <property type="entry name" value="Sigma2 domain of RNA polymerase sigma factors"/>
    <property type="match status" value="1"/>
</dbReference>
<evidence type="ECO:0000256" key="5">
    <source>
        <dbReference type="ARBA" id="ARBA00023163"/>
    </source>
</evidence>
<dbReference type="PROSITE" id="PS00715">
    <property type="entry name" value="SIGMA70_1"/>
    <property type="match status" value="1"/>
</dbReference>